<dbReference type="RefSeq" id="XP_068358697.1">
    <property type="nucleotide sequence ID" value="XM_068505062.1"/>
</dbReference>
<accession>A0A1J4K291</accession>
<dbReference type="EMBL" id="MLAK01000753">
    <property type="protein sequence ID" value="OHT05561.1"/>
    <property type="molecule type" value="Genomic_DNA"/>
</dbReference>
<reference evidence="1" key="1">
    <citation type="submission" date="2016-10" db="EMBL/GenBank/DDBJ databases">
        <authorList>
            <person name="Benchimol M."/>
            <person name="Almeida L.G."/>
            <person name="Vasconcelos A.T."/>
            <person name="Perreira-Neves A."/>
            <person name="Rosa I.A."/>
            <person name="Tasca T."/>
            <person name="Bogo M.R."/>
            <person name="de Souza W."/>
        </authorList>
    </citation>
    <scope>NUCLEOTIDE SEQUENCE [LARGE SCALE GENOMIC DNA]</scope>
    <source>
        <strain evidence="1">K</strain>
    </source>
</reference>
<evidence type="ECO:0000313" key="1">
    <source>
        <dbReference type="EMBL" id="OHT05561.1"/>
    </source>
</evidence>
<dbReference type="AlphaFoldDB" id="A0A1J4K291"/>
<dbReference type="Proteomes" id="UP000179807">
    <property type="component" value="Unassembled WGS sequence"/>
</dbReference>
<comment type="caution">
    <text evidence="1">The sequence shown here is derived from an EMBL/GenBank/DDBJ whole genome shotgun (WGS) entry which is preliminary data.</text>
</comment>
<evidence type="ECO:0000313" key="2">
    <source>
        <dbReference type="Proteomes" id="UP000179807"/>
    </source>
</evidence>
<keyword evidence="2" id="KW-1185">Reference proteome</keyword>
<dbReference type="VEuPathDB" id="TrichDB:TRFO_26628"/>
<gene>
    <name evidence="1" type="ORF">TRFO_26628</name>
</gene>
<name>A0A1J4K291_9EUKA</name>
<dbReference type="OrthoDB" id="10608924at2759"/>
<dbReference type="GeneID" id="94839766"/>
<protein>
    <submittedName>
        <fullName evidence="1">Uncharacterized protein</fullName>
    </submittedName>
</protein>
<organism evidence="1 2">
    <name type="scientific">Tritrichomonas foetus</name>
    <dbReference type="NCBI Taxonomy" id="1144522"/>
    <lineage>
        <taxon>Eukaryota</taxon>
        <taxon>Metamonada</taxon>
        <taxon>Parabasalia</taxon>
        <taxon>Tritrichomonadida</taxon>
        <taxon>Tritrichomonadidae</taxon>
        <taxon>Tritrichomonas</taxon>
    </lineage>
</organism>
<sequence>MTTNRPAPSEVLKVLEKSDCTTIDVLKCSDLSSIYRQNDPKLMQFLLDPKHIKDIYDILMRTGARSDHKRIMSLYQTNNTSLHRVFADSIPLTEYAFSPLVKNDDHSAYAAGTISRILSRALDSWPDEIYDVFHLSNNLYKIVIDNIDKSVVYTTISGIVSEANLIYELMWYLFKALAGPAFNEHAPRCCYLSKDIPDLKPLDNDRKILNAINLLKQFFALNKPILEDFAEYVLNYIGSIFESPSSNKKLFHQYFELAKSAGYNEKLHQIAIEKVKEAAKNGSINSPIVVSCVSYLEICARQMDEITAESLIATLLDRNTNQFTLLSVVIIAKNVMIESSSWIGSFKDTMKNIIRCTWNHFNDNLLLLSILLDLTNSLHLDDLNSSEYAANLKEWNRPELVLYTADSEQQFNAEYKFPETSYDINQMNKLRWGNPY</sequence>
<proteinExistence type="predicted"/>